<protein>
    <submittedName>
        <fullName evidence="1">Uncharacterized protein</fullName>
    </submittedName>
</protein>
<sequence length="316" mass="37004">MGNTGSITFTYNNQKAKINCQNLSFDQVIEIIRTTFIIDQNQCLTLKIHHTNNYISTKYKWDTLAKSRKPAIQILNQICALVIDNPTTKTIQKSLFKILNKQEKIVALGIKISEKLALCPRCLLINKEIDYFIQNHEIEFFNNKRGKFIFQGTFLLLGISKALEHFFIVQIEGPCEVLNANVYNKTKLYRGYCLYFDKNKQMLMVDEIRNQNIDLERYFSIRKNSDNWCPGALIIGKNGEIVAVYGGNLSKWHSMFRVYTQLSEMFEFNSEWEIRSDLLCIPDICVYLNSLTILFRDILEIKQKNYRPFNIFSYSK</sequence>
<keyword evidence="2" id="KW-1185">Reference proteome</keyword>
<accession>A0A1R2CIB8</accession>
<gene>
    <name evidence="1" type="ORF">SteCoe_9210</name>
</gene>
<comment type="caution">
    <text evidence="1">The sequence shown here is derived from an EMBL/GenBank/DDBJ whole genome shotgun (WGS) entry which is preliminary data.</text>
</comment>
<evidence type="ECO:0000313" key="1">
    <source>
        <dbReference type="EMBL" id="OMJ88748.1"/>
    </source>
</evidence>
<dbReference type="Proteomes" id="UP000187209">
    <property type="component" value="Unassembled WGS sequence"/>
</dbReference>
<evidence type="ECO:0000313" key="2">
    <source>
        <dbReference type="Proteomes" id="UP000187209"/>
    </source>
</evidence>
<name>A0A1R2CIB8_9CILI</name>
<dbReference type="EMBL" id="MPUH01000142">
    <property type="protein sequence ID" value="OMJ88748.1"/>
    <property type="molecule type" value="Genomic_DNA"/>
</dbReference>
<dbReference type="AlphaFoldDB" id="A0A1R2CIB8"/>
<organism evidence="1 2">
    <name type="scientific">Stentor coeruleus</name>
    <dbReference type="NCBI Taxonomy" id="5963"/>
    <lineage>
        <taxon>Eukaryota</taxon>
        <taxon>Sar</taxon>
        <taxon>Alveolata</taxon>
        <taxon>Ciliophora</taxon>
        <taxon>Postciliodesmatophora</taxon>
        <taxon>Heterotrichea</taxon>
        <taxon>Heterotrichida</taxon>
        <taxon>Stentoridae</taxon>
        <taxon>Stentor</taxon>
    </lineage>
</organism>
<reference evidence="1 2" key="1">
    <citation type="submission" date="2016-11" db="EMBL/GenBank/DDBJ databases">
        <title>The macronuclear genome of Stentor coeruleus: a giant cell with tiny introns.</title>
        <authorList>
            <person name="Slabodnick M."/>
            <person name="Ruby J.G."/>
            <person name="Reiff S.B."/>
            <person name="Swart E.C."/>
            <person name="Gosai S."/>
            <person name="Prabakaran S."/>
            <person name="Witkowska E."/>
            <person name="Larue G.E."/>
            <person name="Fisher S."/>
            <person name="Freeman R.M."/>
            <person name="Gunawardena J."/>
            <person name="Chu W."/>
            <person name="Stover N.A."/>
            <person name="Gregory B.D."/>
            <person name="Nowacki M."/>
            <person name="Derisi J."/>
            <person name="Roy S.W."/>
            <person name="Marshall W.F."/>
            <person name="Sood P."/>
        </authorList>
    </citation>
    <scope>NUCLEOTIDE SEQUENCE [LARGE SCALE GENOMIC DNA]</scope>
    <source>
        <strain evidence="1">WM001</strain>
    </source>
</reference>
<proteinExistence type="predicted"/>